<accession>A0ABT8D9K6</accession>
<keyword evidence="2" id="KW-1185">Reference proteome</keyword>
<dbReference type="EMBL" id="JAUFRC010000001">
    <property type="protein sequence ID" value="MDN3712117.1"/>
    <property type="molecule type" value="Genomic_DNA"/>
</dbReference>
<gene>
    <name evidence="1" type="ORF">QWZ10_10500</name>
</gene>
<evidence type="ECO:0000313" key="1">
    <source>
        <dbReference type="EMBL" id="MDN3712117.1"/>
    </source>
</evidence>
<reference evidence="2" key="1">
    <citation type="journal article" date="2019" name="Int. J. Syst. Evol. Microbiol.">
        <title>The Global Catalogue of Microorganisms (GCM) 10K type strain sequencing project: providing services to taxonomists for standard genome sequencing and annotation.</title>
        <authorList>
            <consortium name="The Broad Institute Genomics Platform"/>
            <consortium name="The Broad Institute Genome Sequencing Center for Infectious Disease"/>
            <person name="Wu L."/>
            <person name="Ma J."/>
        </authorList>
    </citation>
    <scope>NUCLEOTIDE SEQUENCE [LARGE SCALE GENOMIC DNA]</scope>
    <source>
        <strain evidence="2">CECT 8482</strain>
    </source>
</reference>
<dbReference type="Proteomes" id="UP001243846">
    <property type="component" value="Unassembled WGS sequence"/>
</dbReference>
<dbReference type="RefSeq" id="WP_377683648.1">
    <property type="nucleotide sequence ID" value="NZ_JBHMDZ010000002.1"/>
</dbReference>
<name>A0ABT8D9K6_9RHOB</name>
<evidence type="ECO:0000313" key="2">
    <source>
        <dbReference type="Proteomes" id="UP001243846"/>
    </source>
</evidence>
<organism evidence="1 2">
    <name type="scientific">Paracoccus cavernae</name>
    <dbReference type="NCBI Taxonomy" id="1571207"/>
    <lineage>
        <taxon>Bacteria</taxon>
        <taxon>Pseudomonadati</taxon>
        <taxon>Pseudomonadota</taxon>
        <taxon>Alphaproteobacteria</taxon>
        <taxon>Rhodobacterales</taxon>
        <taxon>Paracoccaceae</taxon>
        <taxon>Paracoccus</taxon>
    </lineage>
</organism>
<protein>
    <submittedName>
        <fullName evidence="1">Uncharacterized protein</fullName>
    </submittedName>
</protein>
<sequence>MKAATVKRGATFKAQLIFDAEEWAEIYPWEEITAEVGQGGRRYPLAVSVAASQRTITVTAAPASTRLWLTEETGRTGVAAFDVWITKDGARLPIPASSNIPLKIIEGVGR</sequence>
<proteinExistence type="predicted"/>
<comment type="caution">
    <text evidence="1">The sequence shown here is derived from an EMBL/GenBank/DDBJ whole genome shotgun (WGS) entry which is preliminary data.</text>
</comment>